<evidence type="ECO:0000313" key="2">
    <source>
        <dbReference type="Proteomes" id="UP000035929"/>
    </source>
</evidence>
<gene>
    <name evidence="1" type="ORF">VP06_07910</name>
</gene>
<organism evidence="1 2">
    <name type="scientific">Methylobacterium aquaticum</name>
    <dbReference type="NCBI Taxonomy" id="270351"/>
    <lineage>
        <taxon>Bacteria</taxon>
        <taxon>Pseudomonadati</taxon>
        <taxon>Pseudomonadota</taxon>
        <taxon>Alphaproteobacteria</taxon>
        <taxon>Hyphomicrobiales</taxon>
        <taxon>Methylobacteriaceae</taxon>
        <taxon>Methylobacterium</taxon>
    </lineage>
</organism>
<sequence>MIAALALMTTPVLAADPGFVGTWASSSKACKANPNVTGNAAFVIDRAAMYGNEWQCEIKNTVLTGEGGWRVGLACASEGDEYKRRVVWRLVGEKLHQVEGGKIATFTRCAMGDYRGHPKG</sequence>
<evidence type="ECO:0008006" key="3">
    <source>
        <dbReference type="Google" id="ProtNLM"/>
    </source>
</evidence>
<proteinExistence type="predicted"/>
<dbReference type="PATRIC" id="fig|270351.6.peg.6275"/>
<dbReference type="EMBL" id="LABX01000055">
    <property type="protein sequence ID" value="KMO37586.1"/>
    <property type="molecule type" value="Genomic_DNA"/>
</dbReference>
<comment type="caution">
    <text evidence="1">The sequence shown here is derived from an EMBL/GenBank/DDBJ whole genome shotgun (WGS) entry which is preliminary data.</text>
</comment>
<reference evidence="1 2" key="1">
    <citation type="submission" date="2015-03" db="EMBL/GenBank/DDBJ databases">
        <title>Genome sequencing of Methylobacterium aquaticum DSM16371 type strain.</title>
        <authorList>
            <person name="Chaudhry V."/>
            <person name="Patil P.B."/>
        </authorList>
    </citation>
    <scope>NUCLEOTIDE SEQUENCE [LARGE SCALE GENOMIC DNA]</scope>
    <source>
        <strain evidence="1 2">DSM 16371</strain>
    </source>
</reference>
<dbReference type="Proteomes" id="UP000035929">
    <property type="component" value="Unassembled WGS sequence"/>
</dbReference>
<dbReference type="AlphaFoldDB" id="A0A0J6VEW7"/>
<accession>A0A0J6VEW7</accession>
<evidence type="ECO:0000313" key="1">
    <source>
        <dbReference type="EMBL" id="KMO37586.1"/>
    </source>
</evidence>
<name>A0A0J6VEW7_9HYPH</name>
<protein>
    <recommendedName>
        <fullName evidence="3">DUF3617 family protein</fullName>
    </recommendedName>
</protein>